<dbReference type="SUPFAM" id="SSF56784">
    <property type="entry name" value="HAD-like"/>
    <property type="match status" value="1"/>
</dbReference>
<proteinExistence type="predicted"/>
<reference evidence="1 2" key="1">
    <citation type="journal article" date="2019" name="Syst. Appl. Microbiol.">
        <title>Polyphasic characterization of two novel Lactobacillus spp. isolated from blown salami packages: Description of Lactobacillus halodurans sp. nov. and Lactobacillus salsicarnum sp. nov.</title>
        <authorList>
            <person name="Schuster J.A."/>
            <person name="Klingl A."/>
            <person name="Vogel R.F."/>
            <person name="Ehrmann M.A."/>
        </authorList>
    </citation>
    <scope>NUCLEOTIDE SEQUENCE [LARGE SCALE GENOMIC DNA]</scope>
    <source>
        <strain evidence="1 2">TMW 1.1920</strain>
    </source>
</reference>
<dbReference type="InterPro" id="IPR036412">
    <property type="entry name" value="HAD-like_sf"/>
</dbReference>
<dbReference type="SFLD" id="SFLDG01144">
    <property type="entry name" value="C2.B.4:_PGP_Like"/>
    <property type="match status" value="1"/>
</dbReference>
<evidence type="ECO:0000313" key="1">
    <source>
        <dbReference type="EMBL" id="MQS98579.1"/>
    </source>
</evidence>
<dbReference type="RefSeq" id="WP_153522820.1">
    <property type="nucleotide sequence ID" value="NZ_VDFO01000067.1"/>
</dbReference>
<dbReference type="Proteomes" id="UP000371423">
    <property type="component" value="Unassembled WGS sequence"/>
</dbReference>
<dbReference type="GO" id="GO:0000287">
    <property type="term" value="F:magnesium ion binding"/>
    <property type="evidence" value="ECO:0007669"/>
    <property type="project" value="TreeGrafter"/>
</dbReference>
<accession>A0A5P0ZZU1</accession>
<dbReference type="OrthoDB" id="9790031at2"/>
<dbReference type="InterPro" id="IPR023214">
    <property type="entry name" value="HAD_sf"/>
</dbReference>
<dbReference type="EMBL" id="VDFO01000067">
    <property type="protein sequence ID" value="MQS98579.1"/>
    <property type="molecule type" value="Genomic_DNA"/>
</dbReference>
<dbReference type="GO" id="GO:0016791">
    <property type="term" value="F:phosphatase activity"/>
    <property type="evidence" value="ECO:0007669"/>
    <property type="project" value="TreeGrafter"/>
</dbReference>
<evidence type="ECO:0000313" key="2">
    <source>
        <dbReference type="Proteomes" id="UP000371423"/>
    </source>
</evidence>
<dbReference type="NCBIfam" id="TIGR01484">
    <property type="entry name" value="HAD-SF-IIB"/>
    <property type="match status" value="1"/>
</dbReference>
<dbReference type="Pfam" id="PF08282">
    <property type="entry name" value="Hydrolase_3"/>
    <property type="match status" value="1"/>
</dbReference>
<dbReference type="CDD" id="cd07516">
    <property type="entry name" value="HAD_Pase"/>
    <property type="match status" value="1"/>
</dbReference>
<gene>
    <name evidence="1" type="ORF">FHL05_12025</name>
</gene>
<dbReference type="SFLD" id="SFLDG01140">
    <property type="entry name" value="C2.B:_Phosphomannomutase_and_P"/>
    <property type="match status" value="1"/>
</dbReference>
<dbReference type="Gene3D" id="3.40.50.1000">
    <property type="entry name" value="HAD superfamily/HAD-like"/>
    <property type="match status" value="1"/>
</dbReference>
<dbReference type="Gene3D" id="3.30.1240.10">
    <property type="match status" value="1"/>
</dbReference>
<keyword evidence="2" id="KW-1185">Reference proteome</keyword>
<name>A0A5P0ZZU1_9LACO</name>
<protein>
    <submittedName>
        <fullName evidence="1">HAD family phosphatase</fullName>
    </submittedName>
</protein>
<dbReference type="SFLD" id="SFLDS00003">
    <property type="entry name" value="Haloacid_Dehalogenase"/>
    <property type="match status" value="1"/>
</dbReference>
<dbReference type="PANTHER" id="PTHR10000">
    <property type="entry name" value="PHOSPHOSERINE PHOSPHATASE"/>
    <property type="match status" value="1"/>
</dbReference>
<comment type="caution">
    <text evidence="1">The sequence shown here is derived from an EMBL/GenBank/DDBJ whole genome shotgun (WGS) entry which is preliminary data.</text>
</comment>
<dbReference type="GO" id="GO:0005829">
    <property type="term" value="C:cytosol"/>
    <property type="evidence" value="ECO:0007669"/>
    <property type="project" value="TreeGrafter"/>
</dbReference>
<dbReference type="AlphaFoldDB" id="A0A5P0ZZU1"/>
<organism evidence="1 2">
    <name type="scientific">Companilactobacillus halodurans</name>
    <dbReference type="NCBI Taxonomy" id="2584183"/>
    <lineage>
        <taxon>Bacteria</taxon>
        <taxon>Bacillati</taxon>
        <taxon>Bacillota</taxon>
        <taxon>Bacilli</taxon>
        <taxon>Lactobacillales</taxon>
        <taxon>Lactobacillaceae</taxon>
        <taxon>Companilactobacillus</taxon>
    </lineage>
</organism>
<sequence>MIKLIAVDIDDTLLSSYHQITLGTKKALNKALDSGIKVVLCSGRPLAGVSRYLDQLGISGDEQYVITNNGALVETVSGKIMSRSTLNNAEYRELADFATSHRMPYYVLDNDSNVYTSNQDINRMVVKQAWENQAGIFVRTPDQLPADFEITKAAIIGEKSDLDKYEPTVNKVLAEKFYVVRAGDNFIEIMHQNVNKGKGLKQLSQALNINSDEVMAFGDEKNDLPMLDFAKHAIAMGNGSDLAKSHANYVTDTNDNDGIAKALNKLVFN</sequence>
<dbReference type="NCBIfam" id="TIGR00099">
    <property type="entry name" value="Cof-subfamily"/>
    <property type="match status" value="1"/>
</dbReference>
<dbReference type="InterPro" id="IPR006379">
    <property type="entry name" value="HAD-SF_hydro_IIB"/>
</dbReference>
<dbReference type="PANTHER" id="PTHR10000:SF8">
    <property type="entry name" value="HAD SUPERFAMILY HYDROLASE-LIKE, TYPE 3"/>
    <property type="match status" value="1"/>
</dbReference>
<dbReference type="InterPro" id="IPR000150">
    <property type="entry name" value="Cof"/>
</dbReference>